<organism evidence="3 4">
    <name type="scientific">Olpidium bornovanus</name>
    <dbReference type="NCBI Taxonomy" id="278681"/>
    <lineage>
        <taxon>Eukaryota</taxon>
        <taxon>Fungi</taxon>
        <taxon>Fungi incertae sedis</taxon>
        <taxon>Olpidiomycota</taxon>
        <taxon>Olpidiomycotina</taxon>
        <taxon>Olpidiomycetes</taxon>
        <taxon>Olpidiales</taxon>
        <taxon>Olpidiaceae</taxon>
        <taxon>Olpidium</taxon>
    </lineage>
</organism>
<feature type="region of interest" description="Disordered" evidence="1">
    <location>
        <begin position="440"/>
        <end position="467"/>
    </location>
</feature>
<evidence type="ECO:0000313" key="3">
    <source>
        <dbReference type="EMBL" id="KAG5459459.1"/>
    </source>
</evidence>
<evidence type="ECO:0000313" key="4">
    <source>
        <dbReference type="Proteomes" id="UP000673691"/>
    </source>
</evidence>
<keyword evidence="4" id="KW-1185">Reference proteome</keyword>
<feature type="compositionally biased region" description="Polar residues" evidence="1">
    <location>
        <begin position="558"/>
        <end position="574"/>
    </location>
</feature>
<evidence type="ECO:0000256" key="1">
    <source>
        <dbReference type="SAM" id="MobiDB-lite"/>
    </source>
</evidence>
<feature type="region of interest" description="Disordered" evidence="1">
    <location>
        <begin position="206"/>
        <end position="356"/>
    </location>
</feature>
<dbReference type="SUPFAM" id="SSF54277">
    <property type="entry name" value="CAD &amp; PB1 domains"/>
    <property type="match status" value="1"/>
</dbReference>
<feature type="compositionally biased region" description="Low complexity" evidence="1">
    <location>
        <begin position="594"/>
        <end position="607"/>
    </location>
</feature>
<dbReference type="InterPro" id="IPR053793">
    <property type="entry name" value="PB1-like"/>
</dbReference>
<proteinExistence type="predicted"/>
<dbReference type="EMBL" id="JAEFCI010006819">
    <property type="protein sequence ID" value="KAG5459459.1"/>
    <property type="molecule type" value="Genomic_DNA"/>
</dbReference>
<feature type="compositionally biased region" description="Basic and acidic residues" evidence="1">
    <location>
        <begin position="237"/>
        <end position="252"/>
    </location>
</feature>
<name>A0A8H8DI39_9FUNG</name>
<dbReference type="AlphaFoldDB" id="A0A8H8DI39"/>
<feature type="compositionally biased region" description="Basic and acidic residues" evidence="1">
    <location>
        <begin position="149"/>
        <end position="164"/>
    </location>
</feature>
<dbReference type="PROSITE" id="PS51745">
    <property type="entry name" value="PB1"/>
    <property type="match status" value="1"/>
</dbReference>
<feature type="region of interest" description="Disordered" evidence="1">
    <location>
        <begin position="556"/>
        <end position="666"/>
    </location>
</feature>
<comment type="caution">
    <text evidence="3">The sequence shown here is derived from an EMBL/GenBank/DDBJ whole genome shotgun (WGS) entry which is preliminary data.</text>
</comment>
<feature type="compositionally biased region" description="Basic and acidic residues" evidence="1">
    <location>
        <begin position="639"/>
        <end position="656"/>
    </location>
</feature>
<protein>
    <recommendedName>
        <fullName evidence="2">PB1 domain-containing protein</fullName>
    </recommendedName>
</protein>
<feature type="region of interest" description="Disordered" evidence="1">
    <location>
        <begin position="1"/>
        <end position="193"/>
    </location>
</feature>
<evidence type="ECO:0000259" key="2">
    <source>
        <dbReference type="PROSITE" id="PS51745"/>
    </source>
</evidence>
<feature type="domain" description="PB1" evidence="2">
    <location>
        <begin position="743"/>
        <end position="830"/>
    </location>
</feature>
<feature type="compositionally biased region" description="Low complexity" evidence="1">
    <location>
        <begin position="80"/>
        <end position="92"/>
    </location>
</feature>
<reference evidence="3 4" key="1">
    <citation type="journal article" name="Sci. Rep.">
        <title>Genome-scale phylogenetic analyses confirm Olpidium as the closest living zoosporic fungus to the non-flagellated, terrestrial fungi.</title>
        <authorList>
            <person name="Chang Y."/>
            <person name="Rochon D."/>
            <person name="Sekimoto S."/>
            <person name="Wang Y."/>
            <person name="Chovatia M."/>
            <person name="Sandor L."/>
            <person name="Salamov A."/>
            <person name="Grigoriev I.V."/>
            <person name="Stajich J.E."/>
            <person name="Spatafora J.W."/>
        </authorList>
    </citation>
    <scope>NUCLEOTIDE SEQUENCE [LARGE SCALE GENOMIC DNA]</scope>
    <source>
        <strain evidence="3">S191</strain>
    </source>
</reference>
<dbReference type="Proteomes" id="UP000673691">
    <property type="component" value="Unassembled WGS sequence"/>
</dbReference>
<feature type="compositionally biased region" description="Polar residues" evidence="1">
    <location>
        <begin position="316"/>
        <end position="331"/>
    </location>
</feature>
<accession>A0A8H8DI39</accession>
<gene>
    <name evidence="3" type="ORF">BJ554DRAFT_136</name>
</gene>
<sequence>MGAFGQSRQEPLFAADSAPTAFLERPDLHRRPGATTAARDEPGSGSAVPRASSFAPRGRPEGTADAAGITGIIGKPLAGPPAAAAPASSSPSYVYKVGSTADGATGGARRLVSGAAEAQPAVPANSPASSAERAAAAAAPSEPAPPPEEGDHGKSRKALDDRSPDPASKAAADRGALVKAPLSPLHRVSSPSPRIRGLALGIRSAGQFSNFAPPGDVRSLPRSPAAEDAGRSPLRSPARDDPDRSQLARAGREPAPGYLRGSALVSHTKEEQPPPPPPPPTHGFATPAPLTSQPNLWTPGGRPSPQPDAGRRAQEQTRGSTPYSALASSAVETLGPSAGFAGNARGSVAADGGDLGGKAVDVFGSLNYPLVTESFAATNALVAGLAQHRGSNLPPTSAPTGAQITSAAEALTNGKIVPGQKPERGQSTNAELARTLVHPAPDATEPSTAPAAGGVNAARPQAAPPVPKEIRRASVTVLDRADVHPAGHASSPAACGPARNADSEVESAASSRKQFDPSKGFSITSLLPDRSITSSIGSVLRSEHRSSVVGSLLSTVSDAPTRSSGSINRDSQPGSAVAEDGSATDRTSRFSIFSANPSSRASPPASDNDAEPRRAPKKRISISLPTPPGGGRPSLRGLNKSEHVLNERKNEEDVGQGRKAKSMPSLKADEPRFVNRLAAAEPSGRAAAAGAKHSPEVRAAEERAAPAAEKDLPAAVHSSFDNLARASVPTRRYPFAIKWDPTVLRVKCEHMGEIRLAFLPMMELLNEPRAIQSIRDRFAQLFRGCAHKYDPAHFLLAYLDQDGDWCCLGDSSEDVVAFVESSRFDPVRAASRVARLKTFNKLHMHNHLHESAHLREWNGAHRPAQNPGVQQRSLPPHVWRPASVLSWVNNFGSTHSLLSDGFEFSDSLSKLQSSMFAGWLVAGLALFGLRNSQFWLSAGLQVPDFDRSDPWYISSITAFGMSASFCLYASEYYDRLFSRCAYAGISEATMIKPGGCMRHSPTSILPVRSVMRVLHRDGCPQFWIRTVIQLKLLDTFNGKCRCKHRGHLPLLQSNWLSPHARAFTHPMLVMVVDRLASANGKLRRAM</sequence>
<feature type="region of interest" description="Disordered" evidence="1">
    <location>
        <begin position="485"/>
        <end position="523"/>
    </location>
</feature>
<feature type="compositionally biased region" description="Low complexity" evidence="1">
    <location>
        <begin position="118"/>
        <end position="141"/>
    </location>
</feature>
<feature type="non-terminal residue" evidence="3">
    <location>
        <position position="1086"/>
    </location>
</feature>